<dbReference type="Gene3D" id="1.10.10.60">
    <property type="entry name" value="Homeodomain-like"/>
    <property type="match status" value="1"/>
</dbReference>
<evidence type="ECO:0000256" key="8">
    <source>
        <dbReference type="ARBA" id="ARBA00023125"/>
    </source>
</evidence>
<feature type="domain" description="SANT" evidence="15">
    <location>
        <begin position="167"/>
        <end position="218"/>
    </location>
</feature>
<keyword evidence="2" id="KW-0678">Repressor</keyword>
<keyword evidence="9" id="KW-0804">Transcription</keyword>
<keyword evidence="6" id="KW-0805">Transcription regulation</keyword>
<evidence type="ECO:0000256" key="11">
    <source>
        <dbReference type="ARBA" id="ARBA00038011"/>
    </source>
</evidence>
<dbReference type="KEGG" id="pmrn:116939588"/>
<keyword evidence="7 12" id="KW-0175">Coiled coil</keyword>
<sequence length="431" mass="47835">MPTMLGKRSEMLKARATTGPVSWKRWKGPLGAGIESHSNGHHHHHNHHNHQHHHSPHNHHSGGGSSGGGGVLQNGRTGGGGIRVGSAFQATIPEFSPVMPRERTRDRDREDVPVWSPHHSIPEEQLDEYLSVAKEVHGYSTEQALGLLLWHAHNIERSLADMPNFAPDADEWGETERALFEQAYGFHGKSFHLIQQMLPGKSIGSLVRHYYTWKQTRTRTSVMDREERRQASRRAQLHSDEELDGAQEEEDEEDNASDSDYHPYKKMKREEHRRRSRAGRSRAVQRRDGPPASPPPRHRAHRAHHHHHHHSGRDRRHPPRHMYLEQSDLQVVVAACCPPASDSRPACGDARPGEAGGGATAVGAVGAGGAGGASSSLAVRLDTQIVDLKKQAQKMKQHNSSLKQKLKDGVSAYRPQVSGAKAAGFLTSSRR</sequence>
<feature type="compositionally biased region" description="Acidic residues" evidence="13">
    <location>
        <begin position="241"/>
        <end position="257"/>
    </location>
</feature>
<dbReference type="Proteomes" id="UP001318040">
    <property type="component" value="Chromosome 6"/>
</dbReference>
<evidence type="ECO:0000313" key="19">
    <source>
        <dbReference type="RefSeq" id="XP_032804060.1"/>
    </source>
</evidence>
<feature type="region of interest" description="Disordered" evidence="13">
    <location>
        <begin position="1"/>
        <end position="117"/>
    </location>
</feature>
<evidence type="ECO:0000313" key="21">
    <source>
        <dbReference type="RefSeq" id="XP_032804062.1"/>
    </source>
</evidence>
<dbReference type="PANTHER" id="PTHR16089:SF28">
    <property type="entry name" value="REST COREPRESSOR"/>
    <property type="match status" value="1"/>
</dbReference>
<dbReference type="InterPro" id="IPR051066">
    <property type="entry name" value="Trans_reg/Corepressor"/>
</dbReference>
<dbReference type="PANTHER" id="PTHR16089">
    <property type="entry name" value="REST COREPRESSOR COREST PROTEIN-RELATED"/>
    <property type="match status" value="1"/>
</dbReference>
<evidence type="ECO:0000259" key="14">
    <source>
        <dbReference type="PROSITE" id="PS51156"/>
    </source>
</evidence>
<proteinExistence type="inferred from homology"/>
<evidence type="ECO:0000256" key="3">
    <source>
        <dbReference type="ARBA" id="ARBA00022723"/>
    </source>
</evidence>
<dbReference type="Gene3D" id="1.20.58.1880">
    <property type="match status" value="1"/>
</dbReference>
<feature type="compositionally biased region" description="Basic and acidic residues" evidence="13">
    <location>
        <begin position="100"/>
        <end position="112"/>
    </location>
</feature>
<evidence type="ECO:0000256" key="13">
    <source>
        <dbReference type="SAM" id="MobiDB-lite"/>
    </source>
</evidence>
<dbReference type="SMART" id="SM00717">
    <property type="entry name" value="SANT"/>
    <property type="match status" value="1"/>
</dbReference>
<dbReference type="FunFam" id="1.10.10.60:FF:000012">
    <property type="entry name" value="Metastasis-associated 1 family, member 3"/>
    <property type="match status" value="1"/>
</dbReference>
<name>A0AAJ7SR22_PETMA</name>
<dbReference type="RefSeq" id="XP_032804062.1">
    <property type="nucleotide sequence ID" value="XM_032948171.1"/>
</dbReference>
<dbReference type="Pfam" id="PF01448">
    <property type="entry name" value="ELM2"/>
    <property type="match status" value="1"/>
</dbReference>
<feature type="coiled-coil region" evidence="12">
    <location>
        <begin position="378"/>
        <end position="405"/>
    </location>
</feature>
<evidence type="ECO:0000256" key="5">
    <source>
        <dbReference type="ARBA" id="ARBA00022833"/>
    </source>
</evidence>
<evidence type="ECO:0000256" key="6">
    <source>
        <dbReference type="ARBA" id="ARBA00023015"/>
    </source>
</evidence>
<evidence type="ECO:0000256" key="7">
    <source>
        <dbReference type="ARBA" id="ARBA00023054"/>
    </source>
</evidence>
<comment type="similarity">
    <text evidence="11">Belongs to the CoREST family.</text>
</comment>
<evidence type="ECO:0000313" key="20">
    <source>
        <dbReference type="RefSeq" id="XP_032804061.1"/>
    </source>
</evidence>
<dbReference type="InterPro" id="IPR049048">
    <property type="entry name" value="REST_helical"/>
</dbReference>
<dbReference type="Pfam" id="PF00249">
    <property type="entry name" value="Myb_DNA-binding"/>
    <property type="match status" value="1"/>
</dbReference>
<evidence type="ECO:0000313" key="18">
    <source>
        <dbReference type="RefSeq" id="XP_032804058.1"/>
    </source>
</evidence>
<dbReference type="InterPro" id="IPR017884">
    <property type="entry name" value="SANT_dom"/>
</dbReference>
<keyword evidence="4" id="KW-0863">Zinc-finger</keyword>
<evidence type="ECO:0000313" key="16">
    <source>
        <dbReference type="Proteomes" id="UP001318040"/>
    </source>
</evidence>
<evidence type="ECO:0000259" key="15">
    <source>
        <dbReference type="PROSITE" id="PS51293"/>
    </source>
</evidence>
<keyword evidence="5" id="KW-0862">Zinc</keyword>
<evidence type="ECO:0000256" key="9">
    <source>
        <dbReference type="ARBA" id="ARBA00023163"/>
    </source>
</evidence>
<dbReference type="PROSITE" id="PS51293">
    <property type="entry name" value="SANT"/>
    <property type="match status" value="1"/>
</dbReference>
<gene>
    <name evidence="17 18 19 20 21" type="primary">LOC116939588</name>
</gene>
<comment type="subcellular location">
    <subcellularLocation>
        <location evidence="1">Nucleus</location>
    </subcellularLocation>
</comment>
<accession>A0AAJ7SR22</accession>
<evidence type="ECO:0000313" key="17">
    <source>
        <dbReference type="RefSeq" id="XP_032804057.1"/>
    </source>
</evidence>
<dbReference type="AlphaFoldDB" id="A0AAJ7SR22"/>
<dbReference type="GO" id="GO:0006357">
    <property type="term" value="P:regulation of transcription by RNA polymerase II"/>
    <property type="evidence" value="ECO:0007669"/>
    <property type="project" value="TreeGrafter"/>
</dbReference>
<feature type="domain" description="ELM2" evidence="14">
    <location>
        <begin position="80"/>
        <end position="166"/>
    </location>
</feature>
<organism evidence="16 18">
    <name type="scientific">Petromyzon marinus</name>
    <name type="common">Sea lamprey</name>
    <dbReference type="NCBI Taxonomy" id="7757"/>
    <lineage>
        <taxon>Eukaryota</taxon>
        <taxon>Metazoa</taxon>
        <taxon>Chordata</taxon>
        <taxon>Craniata</taxon>
        <taxon>Vertebrata</taxon>
        <taxon>Cyclostomata</taxon>
        <taxon>Hyperoartia</taxon>
        <taxon>Petromyzontiformes</taxon>
        <taxon>Petromyzontidae</taxon>
        <taxon>Petromyzon</taxon>
    </lineage>
</organism>
<keyword evidence="8" id="KW-0238">DNA-binding</keyword>
<dbReference type="FunFam" id="4.10.1240.50:FF:000002">
    <property type="entry name" value="REST corepressor isoform X1"/>
    <property type="match status" value="1"/>
</dbReference>
<evidence type="ECO:0000256" key="4">
    <source>
        <dbReference type="ARBA" id="ARBA00022771"/>
    </source>
</evidence>
<dbReference type="InterPro" id="IPR000949">
    <property type="entry name" value="ELM2_dom"/>
</dbReference>
<dbReference type="GO" id="GO:0005667">
    <property type="term" value="C:transcription regulator complex"/>
    <property type="evidence" value="ECO:0007669"/>
    <property type="project" value="TreeGrafter"/>
</dbReference>
<evidence type="ECO:0000256" key="12">
    <source>
        <dbReference type="SAM" id="Coils"/>
    </source>
</evidence>
<feature type="region of interest" description="Disordered" evidence="13">
    <location>
        <begin position="341"/>
        <end position="374"/>
    </location>
</feature>
<feature type="region of interest" description="Disordered" evidence="13">
    <location>
        <begin position="217"/>
        <end position="326"/>
    </location>
</feature>
<protein>
    <submittedName>
        <fullName evidence="17 18">REST corepressor 3-like</fullName>
    </submittedName>
</protein>
<dbReference type="RefSeq" id="XP_032804060.1">
    <property type="nucleotide sequence ID" value="XM_032948169.1"/>
</dbReference>
<dbReference type="RefSeq" id="XP_032804061.1">
    <property type="nucleotide sequence ID" value="XM_032948170.1"/>
</dbReference>
<dbReference type="RefSeq" id="XP_032804058.1">
    <property type="nucleotide sequence ID" value="XM_032948167.1"/>
</dbReference>
<dbReference type="InterPro" id="IPR009057">
    <property type="entry name" value="Homeodomain-like_sf"/>
</dbReference>
<feature type="compositionally biased region" description="Basic residues" evidence="13">
    <location>
        <begin position="39"/>
        <end position="60"/>
    </location>
</feature>
<dbReference type="GO" id="GO:0008270">
    <property type="term" value="F:zinc ion binding"/>
    <property type="evidence" value="ECO:0007669"/>
    <property type="project" value="UniProtKB-KW"/>
</dbReference>
<dbReference type="InterPro" id="IPR001005">
    <property type="entry name" value="SANT/Myb"/>
</dbReference>
<dbReference type="GO" id="GO:0003677">
    <property type="term" value="F:DNA binding"/>
    <property type="evidence" value="ECO:0007669"/>
    <property type="project" value="UniProtKB-KW"/>
</dbReference>
<keyword evidence="16" id="KW-1185">Reference proteome</keyword>
<dbReference type="GeneID" id="116939588"/>
<dbReference type="Gene3D" id="4.10.1240.50">
    <property type="match status" value="1"/>
</dbReference>
<feature type="compositionally biased region" description="Basic residues" evidence="13">
    <location>
        <begin position="296"/>
        <end position="320"/>
    </location>
</feature>
<dbReference type="Pfam" id="PF20878">
    <property type="entry name" value="REST_helical"/>
    <property type="match status" value="1"/>
</dbReference>
<keyword evidence="3" id="KW-0479">Metal-binding</keyword>
<dbReference type="GO" id="GO:0003714">
    <property type="term" value="F:transcription corepressor activity"/>
    <property type="evidence" value="ECO:0007669"/>
    <property type="project" value="TreeGrafter"/>
</dbReference>
<evidence type="ECO:0000256" key="1">
    <source>
        <dbReference type="ARBA" id="ARBA00004123"/>
    </source>
</evidence>
<dbReference type="GO" id="GO:0000118">
    <property type="term" value="C:histone deacetylase complex"/>
    <property type="evidence" value="ECO:0007669"/>
    <property type="project" value="TreeGrafter"/>
</dbReference>
<feature type="compositionally biased region" description="Gly residues" evidence="13">
    <location>
        <begin position="354"/>
        <end position="372"/>
    </location>
</feature>
<dbReference type="SMART" id="SM01189">
    <property type="entry name" value="ELM2"/>
    <property type="match status" value="1"/>
</dbReference>
<dbReference type="SUPFAM" id="SSF46689">
    <property type="entry name" value="Homeodomain-like"/>
    <property type="match status" value="1"/>
</dbReference>
<evidence type="ECO:0000256" key="10">
    <source>
        <dbReference type="ARBA" id="ARBA00023242"/>
    </source>
</evidence>
<dbReference type="RefSeq" id="XP_032804057.1">
    <property type="nucleotide sequence ID" value="XM_032948166.1"/>
</dbReference>
<keyword evidence="10" id="KW-0539">Nucleus</keyword>
<reference evidence="17 18" key="1">
    <citation type="submission" date="2025-04" db="UniProtKB">
        <authorList>
            <consortium name="RefSeq"/>
        </authorList>
    </citation>
    <scope>IDENTIFICATION</scope>
    <source>
        <tissue evidence="17 18">Sperm</tissue>
    </source>
</reference>
<evidence type="ECO:0000256" key="2">
    <source>
        <dbReference type="ARBA" id="ARBA00022491"/>
    </source>
</evidence>
<feature type="compositionally biased region" description="Gly residues" evidence="13">
    <location>
        <begin position="61"/>
        <end position="83"/>
    </location>
</feature>
<dbReference type="PROSITE" id="PS51156">
    <property type="entry name" value="ELM2"/>
    <property type="match status" value="1"/>
</dbReference>
<feature type="compositionally biased region" description="Basic residues" evidence="13">
    <location>
        <begin position="264"/>
        <end position="284"/>
    </location>
</feature>